<evidence type="ECO:0000313" key="2">
    <source>
        <dbReference type="Proteomes" id="UP000177913"/>
    </source>
</evidence>
<organism evidence="1 2">
    <name type="scientific">Candidatus Roizmanbacteria bacterium RIFCSPHIGHO2_02_FULL_38_11</name>
    <dbReference type="NCBI Taxonomy" id="1802039"/>
    <lineage>
        <taxon>Bacteria</taxon>
        <taxon>Candidatus Roizmaniibacteriota</taxon>
    </lineage>
</organism>
<gene>
    <name evidence="1" type="ORF">A3C25_03095</name>
</gene>
<sequence>MAEKNLNSADLNCAFCNYNNQAFPHYERYGQDNLSRFVVAETDNFLVKPDILPGNSDGRHVLVHPKRHVYNHAGLVGHSDEVGRLTYDLEQKFGPLVVFEHGGLQPGNNVQSVYHAHFHAYGGLEKVDVIAWMQYMLNGGLGSDEIYPYDIIPAPDFAFITNLSGRFNGIPYLYVEQGPWGLIVEDGEERMRSQITQRSMHLLFSGEVLDWKKIPESELLARESVRRIRNLIDFCQHGEYNAHTF</sequence>
<comment type="caution">
    <text evidence="1">The sequence shown here is derived from an EMBL/GenBank/DDBJ whole genome shotgun (WGS) entry which is preliminary data.</text>
</comment>
<evidence type="ECO:0008006" key="3">
    <source>
        <dbReference type="Google" id="ProtNLM"/>
    </source>
</evidence>
<dbReference type="AlphaFoldDB" id="A0A1F7H1L7"/>
<dbReference type="InterPro" id="IPR036265">
    <property type="entry name" value="HIT-like_sf"/>
</dbReference>
<name>A0A1F7H1L7_9BACT</name>
<protein>
    <recommendedName>
        <fullName evidence="3">HIT domain-containing protein</fullName>
    </recommendedName>
</protein>
<reference evidence="1 2" key="1">
    <citation type="journal article" date="2016" name="Nat. Commun.">
        <title>Thousands of microbial genomes shed light on interconnected biogeochemical processes in an aquifer system.</title>
        <authorList>
            <person name="Anantharaman K."/>
            <person name="Brown C.T."/>
            <person name="Hug L.A."/>
            <person name="Sharon I."/>
            <person name="Castelle C.J."/>
            <person name="Probst A.J."/>
            <person name="Thomas B.C."/>
            <person name="Singh A."/>
            <person name="Wilkins M.J."/>
            <person name="Karaoz U."/>
            <person name="Brodie E.L."/>
            <person name="Williams K.H."/>
            <person name="Hubbard S.S."/>
            <person name="Banfield J.F."/>
        </authorList>
    </citation>
    <scope>NUCLEOTIDE SEQUENCE [LARGE SCALE GENOMIC DNA]</scope>
</reference>
<dbReference type="Proteomes" id="UP000177913">
    <property type="component" value="Unassembled WGS sequence"/>
</dbReference>
<accession>A0A1F7H1L7</accession>
<proteinExistence type="predicted"/>
<evidence type="ECO:0000313" key="1">
    <source>
        <dbReference type="EMBL" id="OGK25018.1"/>
    </source>
</evidence>
<dbReference type="SUPFAM" id="SSF54197">
    <property type="entry name" value="HIT-like"/>
    <property type="match status" value="1"/>
</dbReference>
<dbReference type="Gene3D" id="3.30.428.10">
    <property type="entry name" value="HIT-like"/>
    <property type="match status" value="1"/>
</dbReference>
<dbReference type="EMBL" id="MFZO01000019">
    <property type="protein sequence ID" value="OGK25018.1"/>
    <property type="molecule type" value="Genomic_DNA"/>
</dbReference>